<organism evidence="1 2">
    <name type="scientific">Brachionus calyciflorus</name>
    <dbReference type="NCBI Taxonomy" id="104777"/>
    <lineage>
        <taxon>Eukaryota</taxon>
        <taxon>Metazoa</taxon>
        <taxon>Spiralia</taxon>
        <taxon>Gnathifera</taxon>
        <taxon>Rotifera</taxon>
        <taxon>Eurotatoria</taxon>
        <taxon>Monogononta</taxon>
        <taxon>Pseudotrocha</taxon>
        <taxon>Ploima</taxon>
        <taxon>Brachionidae</taxon>
        <taxon>Brachionus</taxon>
    </lineage>
</organism>
<evidence type="ECO:0000313" key="2">
    <source>
        <dbReference type="Proteomes" id="UP000663879"/>
    </source>
</evidence>
<comment type="caution">
    <text evidence="1">The sequence shown here is derived from an EMBL/GenBank/DDBJ whole genome shotgun (WGS) entry which is preliminary data.</text>
</comment>
<dbReference type="Proteomes" id="UP000663879">
    <property type="component" value="Unassembled WGS sequence"/>
</dbReference>
<proteinExistence type="predicted"/>
<dbReference type="OrthoDB" id="10483530at2759"/>
<protein>
    <submittedName>
        <fullName evidence="1">Uncharacterized protein</fullName>
    </submittedName>
</protein>
<accession>A0A814D228</accession>
<dbReference type="EMBL" id="CAJNOC010002804">
    <property type="protein sequence ID" value="CAF0952310.1"/>
    <property type="molecule type" value="Genomic_DNA"/>
</dbReference>
<gene>
    <name evidence="1" type="ORF">OXX778_LOCUS14011</name>
</gene>
<dbReference type="AlphaFoldDB" id="A0A814D228"/>
<sequence length="129" mass="15133">MKDLLMAESDYKSVKDIEDKNELLLRECLDFKHILNLFSRLEDRYLTHYLSDGSKITLKTSLGTVYKVNCRIIKEIEVIMEKFSNKSLSLCFKYQPIRYIEDNTTRTDFLSQNGIKNIISDLIPCNKVI</sequence>
<reference evidence="1" key="1">
    <citation type="submission" date="2021-02" db="EMBL/GenBank/DDBJ databases">
        <authorList>
            <person name="Nowell W R."/>
        </authorList>
    </citation>
    <scope>NUCLEOTIDE SEQUENCE</scope>
    <source>
        <strain evidence="1">Ploen Becks lab</strain>
    </source>
</reference>
<name>A0A814D228_9BILA</name>
<keyword evidence="2" id="KW-1185">Reference proteome</keyword>
<evidence type="ECO:0000313" key="1">
    <source>
        <dbReference type="EMBL" id="CAF0952310.1"/>
    </source>
</evidence>